<keyword evidence="2" id="KW-1185">Reference proteome</keyword>
<dbReference type="EMBL" id="CP009687">
    <property type="protein sequence ID" value="AKL95402.1"/>
    <property type="molecule type" value="Genomic_DNA"/>
</dbReference>
<evidence type="ECO:0000313" key="1">
    <source>
        <dbReference type="EMBL" id="AKL95402.1"/>
    </source>
</evidence>
<dbReference type="PATRIC" id="fig|84022.5.peg.21"/>
<dbReference type="RefSeq" id="WP_044822874.1">
    <property type="nucleotide sequence ID" value="NZ_CP009687.1"/>
</dbReference>
<accession>A0A0D8IEN2</accession>
<sequence>MEKILSNLNPIDQKLYDKYINTLKEDGILIIVTNIVLKGTGDLSKYTLAEGCRLAKESK</sequence>
<dbReference type="AlphaFoldDB" id="A0A0D8IEN2"/>
<dbReference type="Proteomes" id="UP000035704">
    <property type="component" value="Chromosome"/>
</dbReference>
<name>A0A0D8IEN2_9CLOT</name>
<dbReference type="KEGG" id="cace:CACET_c19540"/>
<evidence type="ECO:0000313" key="2">
    <source>
        <dbReference type="Proteomes" id="UP000035704"/>
    </source>
</evidence>
<organism evidence="1 2">
    <name type="scientific">Clostridium aceticum</name>
    <dbReference type="NCBI Taxonomy" id="84022"/>
    <lineage>
        <taxon>Bacteria</taxon>
        <taxon>Bacillati</taxon>
        <taxon>Bacillota</taxon>
        <taxon>Clostridia</taxon>
        <taxon>Eubacteriales</taxon>
        <taxon>Clostridiaceae</taxon>
        <taxon>Clostridium</taxon>
    </lineage>
</organism>
<proteinExistence type="predicted"/>
<gene>
    <name evidence="1" type="ORF">CACET_c19540</name>
</gene>
<reference evidence="1 2" key="1">
    <citation type="submission" date="2014-10" db="EMBL/GenBank/DDBJ databases">
        <title>Genome sequence of Clostridium aceticum DSM 1496.</title>
        <authorList>
            <person name="Poehlein A."/>
            <person name="Schiel-Bengelsdorf B."/>
            <person name="Gottschalk G."/>
            <person name="Duerre P."/>
            <person name="Daniel R."/>
        </authorList>
    </citation>
    <scope>NUCLEOTIDE SEQUENCE [LARGE SCALE GENOMIC DNA]</scope>
    <source>
        <strain evidence="1 2">DSM 1496</strain>
    </source>
</reference>
<protein>
    <submittedName>
        <fullName evidence="1">Uncharacterized protein</fullName>
    </submittedName>
</protein>